<dbReference type="AlphaFoldDB" id="A0A1B0CJC0"/>
<dbReference type="EMBL" id="AJWK01014415">
    <property type="status" value="NOT_ANNOTATED_CDS"/>
    <property type="molecule type" value="Genomic_DNA"/>
</dbReference>
<dbReference type="EMBL" id="AJWK01014411">
    <property type="status" value="NOT_ANNOTATED_CDS"/>
    <property type="molecule type" value="Genomic_DNA"/>
</dbReference>
<evidence type="ECO:0000313" key="11">
    <source>
        <dbReference type="EnsemblMetazoa" id="LLOJ004621-PA"/>
    </source>
</evidence>
<evidence type="ECO:0000256" key="3">
    <source>
        <dbReference type="ARBA" id="ARBA00022737"/>
    </source>
</evidence>
<dbReference type="SMART" id="SM00451">
    <property type="entry name" value="ZnF_U1"/>
    <property type="match status" value="3"/>
</dbReference>
<dbReference type="InterPro" id="IPR050589">
    <property type="entry name" value="Ikaros_C2H2-ZF"/>
</dbReference>
<dbReference type="VEuPathDB" id="VectorBase:LLONM1_008102"/>
<keyword evidence="2" id="KW-0479">Metal-binding</keyword>
<dbReference type="EnsemblMetazoa" id="LLOJ004621-RA">
    <property type="protein sequence ID" value="LLOJ004621-PA"/>
    <property type="gene ID" value="LLOJ004621"/>
</dbReference>
<feature type="domain" description="C2H2-type" evidence="10">
    <location>
        <begin position="919"/>
        <end position="947"/>
    </location>
</feature>
<feature type="domain" description="C2H2-type" evidence="10">
    <location>
        <begin position="291"/>
        <end position="319"/>
    </location>
</feature>
<dbReference type="Gene3D" id="3.30.160.60">
    <property type="entry name" value="Classic Zinc Finger"/>
    <property type="match status" value="9"/>
</dbReference>
<feature type="domain" description="C2H2-type" evidence="10">
    <location>
        <begin position="786"/>
        <end position="813"/>
    </location>
</feature>
<feature type="domain" description="C2H2-type" evidence="10">
    <location>
        <begin position="758"/>
        <end position="785"/>
    </location>
</feature>
<feature type="domain" description="C2H2-type" evidence="10">
    <location>
        <begin position="556"/>
        <end position="583"/>
    </location>
</feature>
<dbReference type="Pfam" id="PF12874">
    <property type="entry name" value="zf-met"/>
    <property type="match status" value="1"/>
</dbReference>
<dbReference type="FunFam" id="3.30.160.60:FF:000100">
    <property type="entry name" value="Zinc finger 45-like"/>
    <property type="match status" value="2"/>
</dbReference>
<dbReference type="SMART" id="SM00355">
    <property type="entry name" value="ZnF_C2H2"/>
    <property type="match status" value="15"/>
</dbReference>
<evidence type="ECO:0000313" key="12">
    <source>
        <dbReference type="Proteomes" id="UP000092461"/>
    </source>
</evidence>
<reference evidence="11" key="1">
    <citation type="submission" date="2020-05" db="UniProtKB">
        <authorList>
            <consortium name="EnsemblMetazoa"/>
        </authorList>
    </citation>
    <scope>IDENTIFICATION</scope>
    <source>
        <strain evidence="11">Jacobina</strain>
    </source>
</reference>
<dbReference type="EMBL" id="AJWK01014412">
    <property type="status" value="NOT_ANNOTATED_CDS"/>
    <property type="molecule type" value="Genomic_DNA"/>
</dbReference>
<evidence type="ECO:0000256" key="1">
    <source>
        <dbReference type="ARBA" id="ARBA00004123"/>
    </source>
</evidence>
<evidence type="ECO:0000256" key="8">
    <source>
        <dbReference type="PROSITE-ProRule" id="PRU00042"/>
    </source>
</evidence>
<sequence length="1034" mass="117321">MEKNKQRAVPCMLPLNIRKDSVAGRGDGVKKEGIMPLENTVGDITVYGPHTSRDGTNIIVNSNTLSEISVSTIPARNLTITPTGTSKQSPKFPCSLCERAFESRDLLAIHMKTHPNEQNQAEKKDLPEIKVPQIKNITSLSLIKSQAPPTAAPVKSGGSTGCEKDDVTCPASAKEQGGQAEITVTPLENCMSTILSKVPAEVTISDCVEENATMRPNFPPPVPNLTLIPRENAAGTSQQMAKSSTTVDQAAAAKGYQDQDVVNFNNGTNLQIIPQSVVGGVVELDELLKPYKCEMCDRAFRTQENLLTHKQQRHADTAAKQGLNIKYNCKQCRKSFTNRQEWRAHINSASHKQAKENPVDSDDDVLIIDDPAPPAPIKETAPVSSKSSHEIAAEKPFSCALCGRRFRSPENLKHHEFAHLKPQQPKEQTSTSFLATSPINQAAYQQSKSDVKGWKCPVCDTLIYKIDEYNTHMLLHYTNMPYKCRDCPEMFSTAIARDGHYQKIHANGMIGSLTPFVTLHKVLPEREAACDENEIQLIKLEELANTPMRFGEVRPFECLVCKKRFREKRVFDYHTQLHRGERPYGCRCGKYFRNIRNFQMHEQTHHKDDLSIIMQQIPNSISVIPHMRQVNAIGSNGMDLLVEGKRQLRLDEEDPAFMFAHSPGNDPEENLRCAMCDEEQPNRMILKQHELWHGRDGEFKCNICGKGFSSLVGIKIHKKKHLNDSLAEQAGIVEKTYDGIKESELFTEDEDSSDERRFSCRVCKKRFKSKQAIPYHMMTHTGETPFTCDTCHRGFRSLASLRLHQRRHNHEIHDSGMREDEEEIPMEVTPEIMLDSDEEMKPSVSELCSVVMMEPEVMIEEEEDSNPITPPKRPYISRKKPNDEIFVDGERFFICHLCPKKFKSRAALTYHSATHERINKCEECDKTFTSRMRLKKHYKSRHPGVKIPFSPISKAPDRSSTNYDSTDTADDDGDDEEVEKKPTVFCCDTCDRTFRSNESLVLHRKYNHSQQEAKQDDGEFVWVRKIQLPSLRWK</sequence>
<dbReference type="SUPFAM" id="SSF57667">
    <property type="entry name" value="beta-beta-alpha zinc fingers"/>
    <property type="match status" value="7"/>
</dbReference>
<dbReference type="Pfam" id="PF13912">
    <property type="entry name" value="zf-C2H2_6"/>
    <property type="match status" value="3"/>
</dbReference>
<feature type="compositionally biased region" description="Acidic residues" evidence="9">
    <location>
        <begin position="967"/>
        <end position="977"/>
    </location>
</feature>
<keyword evidence="5" id="KW-0862">Zinc</keyword>
<dbReference type="GO" id="GO:0005634">
    <property type="term" value="C:nucleus"/>
    <property type="evidence" value="ECO:0007669"/>
    <property type="project" value="UniProtKB-SubCell"/>
</dbReference>
<evidence type="ECO:0000256" key="5">
    <source>
        <dbReference type="ARBA" id="ARBA00022833"/>
    </source>
</evidence>
<feature type="domain" description="C2H2-type" evidence="10">
    <location>
        <begin position="985"/>
        <end position="1013"/>
    </location>
</feature>
<evidence type="ECO:0000256" key="7">
    <source>
        <dbReference type="ARBA" id="ARBA00023242"/>
    </source>
</evidence>
<dbReference type="PROSITE" id="PS00028">
    <property type="entry name" value="ZINC_FINGER_C2H2_1"/>
    <property type="match status" value="13"/>
</dbReference>
<dbReference type="InterPro" id="IPR003604">
    <property type="entry name" value="Matrin/U1-like-C_Znf_C2H2"/>
</dbReference>
<feature type="domain" description="C2H2-type" evidence="10">
    <location>
        <begin position="397"/>
        <end position="424"/>
    </location>
</feature>
<feature type="region of interest" description="Disordered" evidence="9">
    <location>
        <begin position="936"/>
        <end position="977"/>
    </location>
</feature>
<evidence type="ECO:0000259" key="10">
    <source>
        <dbReference type="PROSITE" id="PS50157"/>
    </source>
</evidence>
<dbReference type="InterPro" id="IPR036236">
    <property type="entry name" value="Znf_C2H2_sf"/>
</dbReference>
<name>A0A1B0CJC0_LUTLO</name>
<dbReference type="GO" id="GO:0006357">
    <property type="term" value="P:regulation of transcription by RNA polymerase II"/>
    <property type="evidence" value="ECO:0007669"/>
    <property type="project" value="TreeGrafter"/>
</dbReference>
<comment type="subcellular location">
    <subcellularLocation>
        <location evidence="1">Nucleus</location>
    </subcellularLocation>
</comment>
<feature type="domain" description="C2H2-type" evidence="10">
    <location>
        <begin position="893"/>
        <end position="920"/>
    </location>
</feature>
<feature type="domain" description="C2H2-type" evidence="10">
    <location>
        <begin position="327"/>
        <end position="356"/>
    </location>
</feature>
<keyword evidence="4 8" id="KW-0863">Zinc-finger</keyword>
<feature type="domain" description="C2H2-type" evidence="10">
    <location>
        <begin position="699"/>
        <end position="726"/>
    </location>
</feature>
<accession>A0A1B0CJC0</accession>
<protein>
    <recommendedName>
        <fullName evidence="10">C2H2-type domain-containing protein</fullName>
    </recommendedName>
</protein>
<dbReference type="PANTHER" id="PTHR24404">
    <property type="entry name" value="ZINC FINGER PROTEIN"/>
    <property type="match status" value="1"/>
</dbReference>
<dbReference type="VEuPathDB" id="VectorBase:LLOJ004621"/>
<dbReference type="PANTHER" id="PTHR24404:SF114">
    <property type="entry name" value="KLUMPFUSS, ISOFORM B-RELATED"/>
    <property type="match status" value="1"/>
</dbReference>
<evidence type="ECO:0000256" key="6">
    <source>
        <dbReference type="ARBA" id="ARBA00023125"/>
    </source>
</evidence>
<dbReference type="GO" id="GO:0003700">
    <property type="term" value="F:DNA-binding transcription factor activity"/>
    <property type="evidence" value="ECO:0007669"/>
    <property type="project" value="TreeGrafter"/>
</dbReference>
<dbReference type="EMBL" id="AJWK01014414">
    <property type="status" value="NOT_ANNOTATED_CDS"/>
    <property type="molecule type" value="Genomic_DNA"/>
</dbReference>
<dbReference type="PROSITE" id="PS50157">
    <property type="entry name" value="ZINC_FINGER_C2H2_2"/>
    <property type="match status" value="11"/>
</dbReference>
<dbReference type="InterPro" id="IPR013087">
    <property type="entry name" value="Znf_C2H2_type"/>
</dbReference>
<dbReference type="Proteomes" id="UP000092461">
    <property type="component" value="Unassembled WGS sequence"/>
</dbReference>
<evidence type="ECO:0000256" key="9">
    <source>
        <dbReference type="SAM" id="MobiDB-lite"/>
    </source>
</evidence>
<evidence type="ECO:0000256" key="4">
    <source>
        <dbReference type="ARBA" id="ARBA00022771"/>
    </source>
</evidence>
<dbReference type="InterPro" id="IPR040689">
    <property type="entry name" value="SUVR5_Znf-C2H2_3rpt"/>
</dbReference>
<keyword evidence="6" id="KW-0238">DNA-binding</keyword>
<proteinExistence type="predicted"/>
<dbReference type="GO" id="GO:0008270">
    <property type="term" value="F:zinc ion binding"/>
    <property type="evidence" value="ECO:0007669"/>
    <property type="project" value="UniProtKB-KW"/>
</dbReference>
<keyword evidence="12" id="KW-1185">Reference proteome</keyword>
<dbReference type="GO" id="GO:0000978">
    <property type="term" value="F:RNA polymerase II cis-regulatory region sequence-specific DNA binding"/>
    <property type="evidence" value="ECO:0007669"/>
    <property type="project" value="TreeGrafter"/>
</dbReference>
<evidence type="ECO:0000256" key="2">
    <source>
        <dbReference type="ARBA" id="ARBA00022723"/>
    </source>
</evidence>
<dbReference type="Pfam" id="PF18868">
    <property type="entry name" value="zf-C2H2_3rep"/>
    <property type="match status" value="1"/>
</dbReference>
<keyword evidence="3" id="KW-0677">Repeat</keyword>
<organism evidence="11 12">
    <name type="scientific">Lutzomyia longipalpis</name>
    <name type="common">Sand fly</name>
    <dbReference type="NCBI Taxonomy" id="7200"/>
    <lineage>
        <taxon>Eukaryota</taxon>
        <taxon>Metazoa</taxon>
        <taxon>Ecdysozoa</taxon>
        <taxon>Arthropoda</taxon>
        <taxon>Hexapoda</taxon>
        <taxon>Insecta</taxon>
        <taxon>Pterygota</taxon>
        <taxon>Neoptera</taxon>
        <taxon>Endopterygota</taxon>
        <taxon>Diptera</taxon>
        <taxon>Nematocera</taxon>
        <taxon>Psychodoidea</taxon>
        <taxon>Psychodidae</taxon>
        <taxon>Lutzomyia</taxon>
        <taxon>Lutzomyia</taxon>
    </lineage>
</organism>
<keyword evidence="7" id="KW-0539">Nucleus</keyword>
<dbReference type="EMBL" id="AJWK01014413">
    <property type="status" value="NOT_ANNOTATED_CDS"/>
    <property type="molecule type" value="Genomic_DNA"/>
</dbReference>
<dbReference type="Pfam" id="PF00096">
    <property type="entry name" value="zf-C2H2"/>
    <property type="match status" value="3"/>
</dbReference>
<feature type="domain" description="C2H2-type" evidence="10">
    <location>
        <begin position="92"/>
        <end position="119"/>
    </location>
</feature>